<reference evidence="2" key="1">
    <citation type="submission" date="2020-08" db="EMBL/GenBank/DDBJ databases">
        <title>Genome sequencing and assembly of the red palm weevil Rhynchophorus ferrugineus.</title>
        <authorList>
            <person name="Dias G.B."/>
            <person name="Bergman C.M."/>
            <person name="Manee M."/>
        </authorList>
    </citation>
    <scope>NUCLEOTIDE SEQUENCE</scope>
    <source>
        <strain evidence="2">AA-2017</strain>
        <tissue evidence="2">Whole larva</tissue>
    </source>
</reference>
<feature type="compositionally biased region" description="Basic residues" evidence="1">
    <location>
        <begin position="62"/>
        <end position="76"/>
    </location>
</feature>
<evidence type="ECO:0000313" key="3">
    <source>
        <dbReference type="Proteomes" id="UP000625711"/>
    </source>
</evidence>
<feature type="region of interest" description="Disordered" evidence="1">
    <location>
        <begin position="53"/>
        <end position="95"/>
    </location>
</feature>
<dbReference type="EMBL" id="JAACXV010020140">
    <property type="protein sequence ID" value="KAF7263664.1"/>
    <property type="molecule type" value="Genomic_DNA"/>
</dbReference>
<sequence length="117" mass="13152">MTPHPPVKHSYLPPDTIRYQFLVYFERPSVPRLVANYDRCVSDRRKTNWEQISRVSASSPAGRRRRLATKPKRGPGRRASLSDGVTQPPTGTFVLVDPVRQPDHVARINFGSPGDCG</sequence>
<proteinExistence type="predicted"/>
<accession>A0A834HL72</accession>
<protein>
    <submittedName>
        <fullName evidence="2">Uncharacterized protein</fullName>
    </submittedName>
</protein>
<evidence type="ECO:0000256" key="1">
    <source>
        <dbReference type="SAM" id="MobiDB-lite"/>
    </source>
</evidence>
<gene>
    <name evidence="2" type="ORF">GWI33_001500</name>
</gene>
<organism evidence="2 3">
    <name type="scientific">Rhynchophorus ferrugineus</name>
    <name type="common">Red palm weevil</name>
    <name type="synonym">Curculio ferrugineus</name>
    <dbReference type="NCBI Taxonomy" id="354439"/>
    <lineage>
        <taxon>Eukaryota</taxon>
        <taxon>Metazoa</taxon>
        <taxon>Ecdysozoa</taxon>
        <taxon>Arthropoda</taxon>
        <taxon>Hexapoda</taxon>
        <taxon>Insecta</taxon>
        <taxon>Pterygota</taxon>
        <taxon>Neoptera</taxon>
        <taxon>Endopterygota</taxon>
        <taxon>Coleoptera</taxon>
        <taxon>Polyphaga</taxon>
        <taxon>Cucujiformia</taxon>
        <taxon>Curculionidae</taxon>
        <taxon>Dryophthorinae</taxon>
        <taxon>Rhynchophorus</taxon>
    </lineage>
</organism>
<keyword evidence="3" id="KW-1185">Reference proteome</keyword>
<dbReference type="Proteomes" id="UP000625711">
    <property type="component" value="Unassembled WGS sequence"/>
</dbReference>
<evidence type="ECO:0000313" key="2">
    <source>
        <dbReference type="EMBL" id="KAF7263664.1"/>
    </source>
</evidence>
<comment type="caution">
    <text evidence="2">The sequence shown here is derived from an EMBL/GenBank/DDBJ whole genome shotgun (WGS) entry which is preliminary data.</text>
</comment>
<name>A0A834HL72_RHYFE</name>
<dbReference type="AlphaFoldDB" id="A0A834HL72"/>